<dbReference type="RefSeq" id="WP_227020559.1">
    <property type="nucleotide sequence ID" value="NZ_JAGSND010000028.1"/>
</dbReference>
<evidence type="ECO:0000259" key="6">
    <source>
        <dbReference type="Pfam" id="PF00156"/>
    </source>
</evidence>
<dbReference type="Pfam" id="PF00156">
    <property type="entry name" value="Pribosyltran"/>
    <property type="match status" value="1"/>
</dbReference>
<dbReference type="InterPro" id="IPR010078">
    <property type="entry name" value="PurR_Bsub"/>
</dbReference>
<organism evidence="8 9">
    <name type="scientific">Sinanaerobacter chloroacetimidivorans</name>
    <dbReference type="NCBI Taxonomy" id="2818044"/>
    <lineage>
        <taxon>Bacteria</taxon>
        <taxon>Bacillati</taxon>
        <taxon>Bacillota</taxon>
        <taxon>Clostridia</taxon>
        <taxon>Peptostreptococcales</taxon>
        <taxon>Anaerovoracaceae</taxon>
        <taxon>Sinanaerobacter</taxon>
    </lineage>
</organism>
<keyword evidence="3" id="KW-0238">DNA-binding</keyword>
<dbReference type="PANTHER" id="PTHR43864:SF2">
    <property type="entry name" value="PUR OPERON REPRESSOR"/>
    <property type="match status" value="1"/>
</dbReference>
<dbReference type="Pfam" id="PF09182">
    <property type="entry name" value="PuR_N"/>
    <property type="match status" value="1"/>
</dbReference>
<dbReference type="GO" id="GO:0045892">
    <property type="term" value="P:negative regulation of DNA-templated transcription"/>
    <property type="evidence" value="ECO:0007669"/>
    <property type="project" value="InterPro"/>
</dbReference>
<dbReference type="InterPro" id="IPR015265">
    <property type="entry name" value="PuR_N"/>
</dbReference>
<protein>
    <submittedName>
        <fullName evidence="8">Pur operon repressor</fullName>
    </submittedName>
</protein>
<feature type="domain" description="Bacterial purine repressor N-terminal" evidence="7">
    <location>
        <begin position="2"/>
        <end position="71"/>
    </location>
</feature>
<sequence>MKRTERVGAIIRILSENPCKPYSLGYFCDLFSAAKSSISEDIQTAKQILAGMELGIIETTAGAGGGVRYVPHISEKDAMELLDHICEKLRDKNRILGGGFLYTSDLMFDSNIVKRAGEIFARRFMHQNADYVVTIETKGIPVALMTAHMLNLPLVVIRRESKISEGSTVSINYFSGSTERIQKMSISKRAVTPGSRAIIIDDFMRAGGSIKGISDMLSEFEIENVGTGVVIASTEPQKKKIQDYFPLIYLGPVDENGKTIEVFPNSLIFCKKDL</sequence>
<dbReference type="CDD" id="cd06223">
    <property type="entry name" value="PRTases_typeI"/>
    <property type="match status" value="1"/>
</dbReference>
<accession>A0A8J8B3L5</accession>
<dbReference type="InterPro" id="IPR000836">
    <property type="entry name" value="PRTase_dom"/>
</dbReference>
<dbReference type="EMBL" id="JAGSND010000028">
    <property type="protein sequence ID" value="MBR0600444.1"/>
    <property type="molecule type" value="Genomic_DNA"/>
</dbReference>
<dbReference type="Proteomes" id="UP000675664">
    <property type="component" value="Unassembled WGS sequence"/>
</dbReference>
<dbReference type="InterPro" id="IPR050118">
    <property type="entry name" value="Pur/Pyrimidine_PRTase"/>
</dbReference>
<evidence type="ECO:0000259" key="7">
    <source>
        <dbReference type="Pfam" id="PF09182"/>
    </source>
</evidence>
<comment type="similarity">
    <text evidence="5">Belongs to the purine/pyrimidine phosphoribosyltransferase family. PurR subfamily.</text>
</comment>
<dbReference type="Gene3D" id="1.10.10.10">
    <property type="entry name" value="Winged helix-like DNA-binding domain superfamily/Winged helix DNA-binding domain"/>
    <property type="match status" value="1"/>
</dbReference>
<dbReference type="SUPFAM" id="SSF46785">
    <property type="entry name" value="Winged helix' DNA-binding domain"/>
    <property type="match status" value="1"/>
</dbReference>
<evidence type="ECO:0000256" key="3">
    <source>
        <dbReference type="ARBA" id="ARBA00023125"/>
    </source>
</evidence>
<feature type="domain" description="Phosphoribosyltransferase" evidence="6">
    <location>
        <begin position="111"/>
        <end position="242"/>
    </location>
</feature>
<dbReference type="InterPro" id="IPR036388">
    <property type="entry name" value="WH-like_DNA-bd_sf"/>
</dbReference>
<dbReference type="InterPro" id="IPR036390">
    <property type="entry name" value="WH_DNA-bd_sf"/>
</dbReference>
<dbReference type="AlphaFoldDB" id="A0A8J8B3L5"/>
<evidence type="ECO:0000313" key="9">
    <source>
        <dbReference type="Proteomes" id="UP000675664"/>
    </source>
</evidence>
<reference evidence="8" key="2">
    <citation type="submission" date="2021-04" db="EMBL/GenBank/DDBJ databases">
        <authorList>
            <person name="Liu J."/>
        </authorList>
    </citation>
    <scope>NUCLEOTIDE SEQUENCE</scope>
    <source>
        <strain evidence="8">BAD-6</strain>
    </source>
</reference>
<dbReference type="PANTHER" id="PTHR43864">
    <property type="entry name" value="HYPOXANTHINE/GUANINE PHOSPHORIBOSYLTRANSFERASE"/>
    <property type="match status" value="1"/>
</dbReference>
<evidence type="ECO:0000313" key="8">
    <source>
        <dbReference type="EMBL" id="MBR0600444.1"/>
    </source>
</evidence>
<reference evidence="8" key="1">
    <citation type="submission" date="2021-04" db="EMBL/GenBank/DDBJ databases">
        <title>Sinoanaerobacter chloroacetimidivorans sp. nov., an obligate anaerobic bacterium isolated from anaerobic sludge.</title>
        <authorList>
            <person name="Bao Y."/>
        </authorList>
    </citation>
    <scope>NUCLEOTIDE SEQUENCE</scope>
    <source>
        <strain evidence="8">BAD-6</strain>
    </source>
</reference>
<keyword evidence="9" id="KW-1185">Reference proteome</keyword>
<evidence type="ECO:0000256" key="5">
    <source>
        <dbReference type="ARBA" id="ARBA00049656"/>
    </source>
</evidence>
<dbReference type="InterPro" id="IPR029057">
    <property type="entry name" value="PRTase-like"/>
</dbReference>
<keyword evidence="4" id="KW-0804">Transcription</keyword>
<dbReference type="GO" id="GO:0003677">
    <property type="term" value="F:DNA binding"/>
    <property type="evidence" value="ECO:0007669"/>
    <property type="project" value="UniProtKB-KW"/>
</dbReference>
<name>A0A8J8B3L5_9FIRM</name>
<evidence type="ECO:0000256" key="1">
    <source>
        <dbReference type="ARBA" id="ARBA00011738"/>
    </source>
</evidence>
<keyword evidence="2" id="KW-0805">Transcription regulation</keyword>
<evidence type="ECO:0000256" key="2">
    <source>
        <dbReference type="ARBA" id="ARBA00023015"/>
    </source>
</evidence>
<dbReference type="NCBIfam" id="TIGR01743">
    <property type="entry name" value="purR_Bsub"/>
    <property type="match status" value="1"/>
</dbReference>
<comment type="subunit">
    <text evidence="1">Homodimer.</text>
</comment>
<dbReference type="Gene3D" id="3.40.50.2020">
    <property type="match status" value="1"/>
</dbReference>
<proteinExistence type="inferred from homology"/>
<comment type="caution">
    <text evidence="8">The sequence shown here is derived from an EMBL/GenBank/DDBJ whole genome shotgun (WGS) entry which is preliminary data.</text>
</comment>
<gene>
    <name evidence="8" type="primary">purR</name>
    <name evidence="8" type="ORF">KCX82_21475</name>
</gene>
<dbReference type="GO" id="GO:0045982">
    <property type="term" value="P:negative regulation of purine nucleobase metabolic process"/>
    <property type="evidence" value="ECO:0007669"/>
    <property type="project" value="InterPro"/>
</dbReference>
<evidence type="ECO:0000256" key="4">
    <source>
        <dbReference type="ARBA" id="ARBA00023163"/>
    </source>
</evidence>
<dbReference type="SUPFAM" id="SSF53271">
    <property type="entry name" value="PRTase-like"/>
    <property type="match status" value="1"/>
</dbReference>